<keyword evidence="2" id="KW-1185">Reference proteome</keyword>
<organism evidence="1 2">
    <name type="scientific">Vigna angularis var. angularis</name>
    <dbReference type="NCBI Taxonomy" id="157739"/>
    <lineage>
        <taxon>Eukaryota</taxon>
        <taxon>Viridiplantae</taxon>
        <taxon>Streptophyta</taxon>
        <taxon>Embryophyta</taxon>
        <taxon>Tracheophyta</taxon>
        <taxon>Spermatophyta</taxon>
        <taxon>Magnoliopsida</taxon>
        <taxon>eudicotyledons</taxon>
        <taxon>Gunneridae</taxon>
        <taxon>Pentapetalae</taxon>
        <taxon>rosids</taxon>
        <taxon>fabids</taxon>
        <taxon>Fabales</taxon>
        <taxon>Fabaceae</taxon>
        <taxon>Papilionoideae</taxon>
        <taxon>50 kb inversion clade</taxon>
        <taxon>NPAAA clade</taxon>
        <taxon>indigoferoid/millettioid clade</taxon>
        <taxon>Phaseoleae</taxon>
        <taxon>Vigna</taxon>
    </lineage>
</organism>
<protein>
    <submittedName>
        <fullName evidence="1">Uncharacterized protein</fullName>
    </submittedName>
</protein>
<dbReference type="Proteomes" id="UP000291084">
    <property type="component" value="Chromosome 4"/>
</dbReference>
<gene>
    <name evidence="1" type="primary">Vigan.04G231200</name>
    <name evidence="1" type="ORF">VIGAN_04231200</name>
</gene>
<sequence length="77" mass="8818">MPSSFRSSLRSVSTRTATTCRIPPRTRIVNCRKLTTMLRSAGLRYLLILLKRPACYIQHCCNYKLSPCSFDMSLVTM</sequence>
<accession>A0A0S3RWE9</accession>
<evidence type="ECO:0000313" key="1">
    <source>
        <dbReference type="EMBL" id="BAT84849.1"/>
    </source>
</evidence>
<dbReference type="AlphaFoldDB" id="A0A0S3RWE9"/>
<dbReference type="EMBL" id="AP015037">
    <property type="protein sequence ID" value="BAT84849.1"/>
    <property type="molecule type" value="Genomic_DNA"/>
</dbReference>
<reference evidence="1 2" key="1">
    <citation type="journal article" date="2015" name="Sci. Rep.">
        <title>The power of single molecule real-time sequencing technology in the de novo assembly of a eukaryotic genome.</title>
        <authorList>
            <person name="Sakai H."/>
            <person name="Naito K."/>
            <person name="Ogiso-Tanaka E."/>
            <person name="Takahashi Y."/>
            <person name="Iseki K."/>
            <person name="Muto C."/>
            <person name="Satou K."/>
            <person name="Teruya K."/>
            <person name="Shiroma A."/>
            <person name="Shimoji M."/>
            <person name="Hirano T."/>
            <person name="Itoh T."/>
            <person name="Kaga A."/>
            <person name="Tomooka N."/>
        </authorList>
    </citation>
    <scope>NUCLEOTIDE SEQUENCE [LARGE SCALE GENOMIC DNA]</scope>
    <source>
        <strain evidence="2">cv. Shumari</strain>
    </source>
</reference>
<proteinExistence type="predicted"/>
<evidence type="ECO:0000313" key="2">
    <source>
        <dbReference type="Proteomes" id="UP000291084"/>
    </source>
</evidence>
<name>A0A0S3RWE9_PHAAN</name>